<keyword evidence="4" id="KW-0479">Metal-binding</keyword>
<accession>A0A3N5BC93</accession>
<dbReference type="GO" id="GO:0046872">
    <property type="term" value="F:metal ion binding"/>
    <property type="evidence" value="ECO:0007669"/>
    <property type="project" value="UniProtKB-KW"/>
</dbReference>
<evidence type="ECO:0000313" key="8">
    <source>
        <dbReference type="EMBL" id="RPF55224.1"/>
    </source>
</evidence>
<dbReference type="GO" id="GO:0051539">
    <property type="term" value="F:4 iron, 4 sulfur cluster binding"/>
    <property type="evidence" value="ECO:0007669"/>
    <property type="project" value="UniProtKB-KW"/>
</dbReference>
<organism evidence="8 9">
    <name type="scientific">Abyssicoccus albus</name>
    <dbReference type="NCBI Taxonomy" id="1817405"/>
    <lineage>
        <taxon>Bacteria</taxon>
        <taxon>Bacillati</taxon>
        <taxon>Bacillota</taxon>
        <taxon>Bacilli</taxon>
        <taxon>Bacillales</taxon>
        <taxon>Abyssicoccaceae</taxon>
    </lineage>
</organism>
<dbReference type="EC" id="1.97.1.-" evidence="7"/>
<dbReference type="SUPFAM" id="SSF102114">
    <property type="entry name" value="Radical SAM enzymes"/>
    <property type="match status" value="1"/>
</dbReference>
<keyword evidence="3" id="KW-0949">S-adenosyl-L-methionine</keyword>
<dbReference type="AlphaFoldDB" id="A0A3N5BC93"/>
<dbReference type="GO" id="GO:0004748">
    <property type="term" value="F:ribonucleoside-diphosphate reductase activity, thioredoxin disulfide as acceptor"/>
    <property type="evidence" value="ECO:0007669"/>
    <property type="project" value="TreeGrafter"/>
</dbReference>
<evidence type="ECO:0000256" key="3">
    <source>
        <dbReference type="ARBA" id="ARBA00022691"/>
    </source>
</evidence>
<comment type="similarity">
    <text evidence="7">Belongs to the organic radical-activating enzymes family.</text>
</comment>
<dbReference type="InterPro" id="IPR012837">
    <property type="entry name" value="NrdG"/>
</dbReference>
<dbReference type="NCBIfam" id="TIGR02491">
    <property type="entry name" value="NrdG"/>
    <property type="match status" value="1"/>
</dbReference>
<dbReference type="InterPro" id="IPR058240">
    <property type="entry name" value="rSAM_sf"/>
</dbReference>
<keyword evidence="6" id="KW-0411">Iron-sulfur</keyword>
<protein>
    <recommendedName>
        <fullName evidence="7">Anaerobic ribonucleoside-triphosphate reductase-activating protein</fullName>
        <ecNumber evidence="7">1.97.1.-</ecNumber>
    </recommendedName>
</protein>
<dbReference type="SFLD" id="SFLDG01066">
    <property type="entry name" value="organic_radical-activating_enz"/>
    <property type="match status" value="1"/>
</dbReference>
<dbReference type="InterPro" id="IPR013785">
    <property type="entry name" value="Aldolase_TIM"/>
</dbReference>
<dbReference type="Proteomes" id="UP000277108">
    <property type="component" value="Unassembled WGS sequence"/>
</dbReference>
<dbReference type="PANTHER" id="PTHR30352">
    <property type="entry name" value="PYRUVATE FORMATE-LYASE-ACTIVATING ENZYME"/>
    <property type="match status" value="1"/>
</dbReference>
<dbReference type="CDD" id="cd01335">
    <property type="entry name" value="Radical_SAM"/>
    <property type="match status" value="1"/>
</dbReference>
<dbReference type="PIRSF" id="PIRSF000368">
    <property type="entry name" value="NrdG"/>
    <property type="match status" value="1"/>
</dbReference>
<dbReference type="Pfam" id="PF13353">
    <property type="entry name" value="Fer4_12"/>
    <property type="match status" value="1"/>
</dbReference>
<evidence type="ECO:0000256" key="5">
    <source>
        <dbReference type="ARBA" id="ARBA00023004"/>
    </source>
</evidence>
<comment type="function">
    <text evidence="7">Activation of anaerobic ribonucleoside-triphosphate reductase under anaerobic conditions by generation of an organic free radical, using S-adenosylmethionine and reduced flavodoxin as cosubstrates to produce 5'-deoxy-adenosine.</text>
</comment>
<evidence type="ECO:0000256" key="6">
    <source>
        <dbReference type="ARBA" id="ARBA00023014"/>
    </source>
</evidence>
<evidence type="ECO:0000256" key="2">
    <source>
        <dbReference type="ARBA" id="ARBA00022485"/>
    </source>
</evidence>
<keyword evidence="5" id="KW-0408">Iron</keyword>
<evidence type="ECO:0000256" key="1">
    <source>
        <dbReference type="ARBA" id="ARBA00001966"/>
    </source>
</evidence>
<evidence type="ECO:0000256" key="7">
    <source>
        <dbReference type="PIRNR" id="PIRNR000368"/>
    </source>
</evidence>
<comment type="caution">
    <text evidence="8">The sequence shown here is derived from an EMBL/GenBank/DDBJ whole genome shotgun (WGS) entry which is preliminary data.</text>
</comment>
<dbReference type="InterPro" id="IPR034457">
    <property type="entry name" value="Organic_radical-activating"/>
</dbReference>
<keyword evidence="2" id="KW-0004">4Fe-4S</keyword>
<comment type="cofactor">
    <cofactor evidence="1">
        <name>[4Fe-4S] cluster</name>
        <dbReference type="ChEBI" id="CHEBI:49883"/>
    </cofactor>
</comment>
<name>A0A3N5BC93_9BACL</name>
<proteinExistence type="inferred from homology"/>
<dbReference type="RefSeq" id="WP_123808299.1">
    <property type="nucleotide sequence ID" value="NZ_RKRK01000004.1"/>
</dbReference>
<dbReference type="SFLD" id="SFLDG01063">
    <property type="entry name" value="activating_enzymes__group_1"/>
    <property type="match status" value="1"/>
</dbReference>
<dbReference type="Gene3D" id="3.20.20.70">
    <property type="entry name" value="Aldolase class I"/>
    <property type="match status" value="1"/>
</dbReference>
<dbReference type="SFLD" id="SFLDS00029">
    <property type="entry name" value="Radical_SAM"/>
    <property type="match status" value="1"/>
</dbReference>
<dbReference type="SFLD" id="SFLDF00299">
    <property type="entry name" value="anaerobic_ribonucleoside-triph"/>
    <property type="match status" value="1"/>
</dbReference>
<reference evidence="8 9" key="1">
    <citation type="submission" date="2018-11" db="EMBL/GenBank/DDBJ databases">
        <title>Genomic Encyclopedia of Type Strains, Phase IV (KMG-IV): sequencing the most valuable type-strain genomes for metagenomic binning, comparative biology and taxonomic classification.</title>
        <authorList>
            <person name="Goeker M."/>
        </authorList>
    </citation>
    <scope>NUCLEOTIDE SEQUENCE [LARGE SCALE GENOMIC DNA]</scope>
    <source>
        <strain evidence="8 9">DSM 29158</strain>
    </source>
</reference>
<gene>
    <name evidence="8" type="ORF">EDD62_1550</name>
</gene>
<dbReference type="InterPro" id="IPR007197">
    <property type="entry name" value="rSAM"/>
</dbReference>
<keyword evidence="9" id="KW-1185">Reference proteome</keyword>
<evidence type="ECO:0000256" key="4">
    <source>
        <dbReference type="ARBA" id="ARBA00022723"/>
    </source>
</evidence>
<dbReference type="OrthoDB" id="9782387at2"/>
<dbReference type="GO" id="GO:0043365">
    <property type="term" value="F:[formate-C-acetyltransferase]-activating enzyme activity"/>
    <property type="evidence" value="ECO:0007669"/>
    <property type="project" value="InterPro"/>
</dbReference>
<dbReference type="EMBL" id="RKRK01000004">
    <property type="protein sequence ID" value="RPF55224.1"/>
    <property type="molecule type" value="Genomic_DNA"/>
</dbReference>
<dbReference type="PANTHER" id="PTHR30352:SF2">
    <property type="entry name" value="ANAEROBIC RIBONUCLEOSIDE-TRIPHOSPHATE REDUCTASE-ACTIVATING PROTEIN"/>
    <property type="match status" value="1"/>
</dbReference>
<keyword evidence="7" id="KW-0560">Oxidoreductase</keyword>
<sequence length="163" mass="19019">MSKYDGQGYIARVMPEVYTDGEGIRVSVYVSGCTFHCKDCFNASIWGFNKGRQFDELVLDEIINYLRKPYIQGVSILGGEPLQNLIIVNPLIKRVRKEFGQEKDIWMWSGYMREYIERDPDLKDVLDQIDVLVDGPFVNYLKDLSLKFRGSHNQRIHYLSNQQ</sequence>
<evidence type="ECO:0000313" key="9">
    <source>
        <dbReference type="Proteomes" id="UP000277108"/>
    </source>
</evidence>